<dbReference type="RefSeq" id="WP_103314284.1">
    <property type="nucleotide sequence ID" value="NZ_PPPD01000005.1"/>
</dbReference>
<gene>
    <name evidence="1" type="ORF">CVO96_20220</name>
</gene>
<comment type="caution">
    <text evidence="1">The sequence shown here is derived from an EMBL/GenBank/DDBJ whole genome shotgun (WGS) entry which is preliminary data.</text>
</comment>
<keyword evidence="2" id="KW-1185">Reference proteome</keyword>
<evidence type="ECO:0000313" key="1">
    <source>
        <dbReference type="EMBL" id="PNY79245.1"/>
    </source>
</evidence>
<organism evidence="1 2">
    <name type="scientific">Deinococcus koreensis</name>
    <dbReference type="NCBI Taxonomy" id="2054903"/>
    <lineage>
        <taxon>Bacteria</taxon>
        <taxon>Thermotogati</taxon>
        <taxon>Deinococcota</taxon>
        <taxon>Deinococci</taxon>
        <taxon>Deinococcales</taxon>
        <taxon>Deinococcaceae</taxon>
        <taxon>Deinococcus</taxon>
    </lineage>
</organism>
<evidence type="ECO:0000313" key="2">
    <source>
        <dbReference type="Proteomes" id="UP000236379"/>
    </source>
</evidence>
<accession>A0A2K3URS5</accession>
<dbReference type="EMBL" id="PPPD01000005">
    <property type="protein sequence ID" value="PNY79245.1"/>
    <property type="molecule type" value="Genomic_DNA"/>
</dbReference>
<name>A0A2K3URS5_9DEIO</name>
<dbReference type="Proteomes" id="UP000236379">
    <property type="component" value="Unassembled WGS sequence"/>
</dbReference>
<protein>
    <submittedName>
        <fullName evidence="1">Uncharacterized protein</fullName>
    </submittedName>
</protein>
<sequence length="205" mass="22855">MLEPDHLRRALIDEMFQWGPALAGDVRARYPATLVRELATLGILARRKFRGFEVYVLSGKGLRPYGLALRYNYVPARSTVMGSLILRAQARVWRAAGYGVEPYEEYTKKGRGNLALARRDDELVALVGRPSLTIRALRMIAEHLSEQTPTIQRLQVYIVPGDHDPVLISAQTVSGLPVTITELPLSSVTRYIPDEVTNDLQTATA</sequence>
<dbReference type="OrthoDB" id="71221at2"/>
<reference evidence="1 2" key="1">
    <citation type="submission" date="2018-01" db="EMBL/GenBank/DDBJ databases">
        <title>Deinococcus koreensis sp. nov., a radiation-resistant bacterium isolated from river water.</title>
        <authorList>
            <person name="Choi A."/>
        </authorList>
    </citation>
    <scope>NUCLEOTIDE SEQUENCE [LARGE SCALE GENOMIC DNA]</scope>
    <source>
        <strain evidence="1 2">SJW1-2</strain>
    </source>
</reference>
<proteinExistence type="predicted"/>
<dbReference type="AlphaFoldDB" id="A0A2K3URS5"/>